<evidence type="ECO:0000256" key="1">
    <source>
        <dbReference type="SAM" id="MobiDB-lite"/>
    </source>
</evidence>
<feature type="compositionally biased region" description="Pro residues" evidence="1">
    <location>
        <begin position="193"/>
        <end position="202"/>
    </location>
</feature>
<feature type="compositionally biased region" description="Pro residues" evidence="1">
    <location>
        <begin position="392"/>
        <end position="410"/>
    </location>
</feature>
<feature type="compositionally biased region" description="Pro residues" evidence="1">
    <location>
        <begin position="61"/>
        <end position="73"/>
    </location>
</feature>
<proteinExistence type="predicted"/>
<name>A0ABY5Z5N6_9ACTN</name>
<feature type="compositionally biased region" description="Low complexity" evidence="1">
    <location>
        <begin position="203"/>
        <end position="213"/>
    </location>
</feature>
<feature type="compositionally biased region" description="Polar residues" evidence="1">
    <location>
        <begin position="90"/>
        <end position="105"/>
    </location>
</feature>
<dbReference type="Proteomes" id="UP001058271">
    <property type="component" value="Chromosome"/>
</dbReference>
<accession>A0ABY5Z5N6</accession>
<feature type="compositionally biased region" description="Low complexity" evidence="1">
    <location>
        <begin position="276"/>
        <end position="295"/>
    </location>
</feature>
<gene>
    <name evidence="2" type="ORF">Drose_34570</name>
</gene>
<feature type="compositionally biased region" description="Low complexity" evidence="1">
    <location>
        <begin position="162"/>
        <end position="177"/>
    </location>
</feature>
<feature type="compositionally biased region" description="Low complexity" evidence="1">
    <location>
        <begin position="237"/>
        <end position="249"/>
    </location>
</feature>
<sequence>MTDTSVTNGSTPSDDAIEAVVTAWREPVNGAIAGRAAVSGAGGSRGRAEVRSPYADALAPVSPPVSAPPPAQPPTSTLHYGHYGPDGQGWPTSTAHPAESTQAMSSHVYRDGNGSADSTGEIRVPVAQRPVSSAPSYEQQYEQRQQPYVPAPAFGPQPPYDQQPYEQQSYEQPAYEQQPRDDWAYQEQQRQWAPPPQAPPRPQQHAQPPQQHPAEFDWAAAPSQPLPTQRMPEDDPLVGPLPTGLLGSGTQMSAEPAMPSLADELAPPAYDPPELPQRVPSQPDVPQVPEVEPMVGAAGTPELARIATKLREDEADEPTSADGRPDGFDIPAVLQAVRGVSGVREATVRKDPDGLHKLRLELFDDADPGHVSRAVARLLNERMGLAAEPNLPDSPAPVAPVAPPAPPKPPAHSAAPRTAPHSGLPGYGREARRRRPVSGVRRPAEAPPAQHAPAVQPAGSISSARVVIDSVDVNTQGVDALVEVRLIADGHPAVGVAGGPNVDGFILRLAAAAAASAVDQLLVDADVSARARCYIENAAVVPMGGCEVAVVVLLLMYDGHVEQLTGSAVVTGDPRQAVVRATLAAVNRRLEALLP</sequence>
<feature type="region of interest" description="Disordered" evidence="1">
    <location>
        <begin position="35"/>
        <end position="299"/>
    </location>
</feature>
<dbReference type="RefSeq" id="WP_260725451.1">
    <property type="nucleotide sequence ID" value="NZ_BAAABS010000031.1"/>
</dbReference>
<evidence type="ECO:0000313" key="2">
    <source>
        <dbReference type="EMBL" id="UWZ36132.1"/>
    </source>
</evidence>
<evidence type="ECO:0008006" key="4">
    <source>
        <dbReference type="Google" id="ProtNLM"/>
    </source>
</evidence>
<reference evidence="2" key="1">
    <citation type="submission" date="2021-04" db="EMBL/GenBank/DDBJ databases">
        <title>Biosynthetic gene clusters of Dactylosporangioum roseum.</title>
        <authorList>
            <person name="Hartkoorn R.C."/>
            <person name="Beaudoing E."/>
            <person name="Hot D."/>
            <person name="Moureu S."/>
        </authorList>
    </citation>
    <scope>NUCLEOTIDE SEQUENCE</scope>
    <source>
        <strain evidence="2">NRRL B-16295</strain>
    </source>
</reference>
<keyword evidence="3" id="KW-1185">Reference proteome</keyword>
<dbReference type="EMBL" id="CP073721">
    <property type="protein sequence ID" value="UWZ36132.1"/>
    <property type="molecule type" value="Genomic_DNA"/>
</dbReference>
<evidence type="ECO:0000313" key="3">
    <source>
        <dbReference type="Proteomes" id="UP001058271"/>
    </source>
</evidence>
<organism evidence="2 3">
    <name type="scientific">Dactylosporangium roseum</name>
    <dbReference type="NCBI Taxonomy" id="47989"/>
    <lineage>
        <taxon>Bacteria</taxon>
        <taxon>Bacillati</taxon>
        <taxon>Actinomycetota</taxon>
        <taxon>Actinomycetes</taxon>
        <taxon>Micromonosporales</taxon>
        <taxon>Micromonosporaceae</taxon>
        <taxon>Dactylosporangium</taxon>
    </lineage>
</organism>
<protein>
    <recommendedName>
        <fullName evidence="4">Roadblock/LAMTOR2 domain-containing protein</fullName>
    </recommendedName>
</protein>
<feature type="compositionally biased region" description="Pro residues" evidence="1">
    <location>
        <begin position="149"/>
        <end position="161"/>
    </location>
</feature>
<feature type="compositionally biased region" description="Low complexity" evidence="1">
    <location>
        <begin position="437"/>
        <end position="457"/>
    </location>
</feature>
<feature type="compositionally biased region" description="Low complexity" evidence="1">
    <location>
        <begin position="137"/>
        <end position="146"/>
    </location>
</feature>
<feature type="region of interest" description="Disordered" evidence="1">
    <location>
        <begin position="388"/>
        <end position="457"/>
    </location>
</feature>